<comment type="caution">
    <text evidence="2">The sequence shown here is derived from an EMBL/GenBank/DDBJ whole genome shotgun (WGS) entry which is preliminary data.</text>
</comment>
<evidence type="ECO:0008006" key="4">
    <source>
        <dbReference type="Google" id="ProtNLM"/>
    </source>
</evidence>
<dbReference type="SUPFAM" id="SSF52540">
    <property type="entry name" value="P-loop containing nucleoside triphosphate hydrolases"/>
    <property type="match status" value="1"/>
</dbReference>
<feature type="region of interest" description="Disordered" evidence="1">
    <location>
        <begin position="213"/>
        <end position="235"/>
    </location>
</feature>
<name>A0ABN8NTZ0_9CNID</name>
<keyword evidence="3" id="KW-1185">Reference proteome</keyword>
<dbReference type="EMBL" id="CALNXK010000037">
    <property type="protein sequence ID" value="CAH3122172.1"/>
    <property type="molecule type" value="Genomic_DNA"/>
</dbReference>
<evidence type="ECO:0000256" key="1">
    <source>
        <dbReference type="SAM" id="MobiDB-lite"/>
    </source>
</evidence>
<proteinExistence type="predicted"/>
<evidence type="ECO:0000313" key="3">
    <source>
        <dbReference type="Proteomes" id="UP001159405"/>
    </source>
</evidence>
<accession>A0ABN8NTZ0</accession>
<evidence type="ECO:0000313" key="2">
    <source>
        <dbReference type="EMBL" id="CAH3122172.1"/>
    </source>
</evidence>
<protein>
    <recommendedName>
        <fullName evidence="4">C-terminal of Roc (COR) domain-containing protein</fullName>
    </recommendedName>
</protein>
<dbReference type="CDD" id="cd02440">
    <property type="entry name" value="AdoMet_MTases"/>
    <property type="match status" value="1"/>
</dbReference>
<dbReference type="SUPFAM" id="SSF53335">
    <property type="entry name" value="S-adenosyl-L-methionine-dependent methyltransferases"/>
    <property type="match status" value="1"/>
</dbReference>
<dbReference type="Proteomes" id="UP001159405">
    <property type="component" value="Unassembled WGS sequence"/>
</dbReference>
<gene>
    <name evidence="2" type="ORF">PLOB_00029258</name>
</gene>
<sequence length="1002" mass="113629">MASESSSVHNQGSQNPARLTVIEHAVRCLTAERSTSCCVQREYVKDCWNYVRETFQNEQKHRMENEVHEWERFHDSQLQTRKASDLRVCYLGSSVSDLVNDLHLLIENGVLCWNVWVVVKGSESLTKVRKTLSESKLKNVKLREGDFLSFLKDFEGQFDIIFFDPCASLAEENTLKVIGYVFYYNRLTSPGALITTFLFPPLQQRVEHIHHEENIPKKPAYENETEEKRRRKKEQEGEAAKLLLEQYLKYRAPQFDARFLSETIDDEEKYGDYITYQVIDSAFLFVPVERMLLSTKPRVWAEIFDNTGDILEEILLPKLEDIAKGTGKSTVEQTQAGEFHLQHIYSVSKSAEASSSPGKTWIDEIFPNRRNSCLQKYDISLLLLTPLLFSSHEFILKYSKSQFKSTCLDPISQCFPDSSKSGSLRNKVRWPCTGCLVANLLYGQLANPSFPVINKLLRVRYTSKYNKIFSDVFIFDKCEYVYDQFPTIEGACYSISEPMLQMVYRMALDGLRKHLASVSSSLFQFCVPVWSGDLCSPDDLLHLPKRQVREVECLHSNEAAAHLDSVQEEESQPTKEAVIKEPHMSSFGGQPEIDDTSLEDLELSDCTGTKGLVPPAVRSRGSKSIAAYMRALKNGKTMVVPVRVILIGATGAGKSSLLNALHRKFSMDVPLDKDELTAWSETIWELVKFPERSWVPFLLGNVSSGGDLPLHVKEWQPPSGPHMESPADLLKEMSATIDSEEHPLLCGFCHAFHPVSEKVLCEFSSLALDHELPPNFMPGEAIYVLVSDLSNAASMESNLDHLVRWMNSIYSSKDTCTENVSSPSHPQVILVGAHADKVVGDPLKPLNVILDRFRGERFLPRIVDEMFIVDNTFVGQTQEDVNISRLRQQIISLAATLPLKKQEIPLQWLKMEKVLHYLAIAGFKCLSIRQFKDLVKGICHFELEEDSHELLHFLCDRDAVQYFTTQLESGGLVSLDPQWSIHLLSILSGKEGAVKTTRNDLT</sequence>
<dbReference type="Gene3D" id="3.40.50.300">
    <property type="entry name" value="P-loop containing nucleotide triphosphate hydrolases"/>
    <property type="match status" value="1"/>
</dbReference>
<dbReference type="InterPro" id="IPR029063">
    <property type="entry name" value="SAM-dependent_MTases_sf"/>
</dbReference>
<organism evidence="2 3">
    <name type="scientific">Porites lobata</name>
    <dbReference type="NCBI Taxonomy" id="104759"/>
    <lineage>
        <taxon>Eukaryota</taxon>
        <taxon>Metazoa</taxon>
        <taxon>Cnidaria</taxon>
        <taxon>Anthozoa</taxon>
        <taxon>Hexacorallia</taxon>
        <taxon>Scleractinia</taxon>
        <taxon>Fungiina</taxon>
        <taxon>Poritidae</taxon>
        <taxon>Porites</taxon>
    </lineage>
</organism>
<reference evidence="2 3" key="1">
    <citation type="submission" date="2022-05" db="EMBL/GenBank/DDBJ databases">
        <authorList>
            <consortium name="Genoscope - CEA"/>
            <person name="William W."/>
        </authorList>
    </citation>
    <scope>NUCLEOTIDE SEQUENCE [LARGE SCALE GENOMIC DNA]</scope>
</reference>
<dbReference type="InterPro" id="IPR027417">
    <property type="entry name" value="P-loop_NTPase"/>
</dbReference>
<dbReference type="Gene3D" id="3.40.50.150">
    <property type="entry name" value="Vaccinia Virus protein VP39"/>
    <property type="match status" value="1"/>
</dbReference>